<evidence type="ECO:0000313" key="2">
    <source>
        <dbReference type="Proteomes" id="UP000308886"/>
    </source>
</evidence>
<reference evidence="1" key="1">
    <citation type="submission" date="2019-04" db="EMBL/GenBank/DDBJ databases">
        <title>Microbes associate with the intestines of laboratory mice.</title>
        <authorList>
            <person name="Navarre W."/>
            <person name="Wong E."/>
            <person name="Huang K."/>
            <person name="Tropini C."/>
            <person name="Ng K."/>
            <person name="Yu B."/>
        </authorList>
    </citation>
    <scope>NUCLEOTIDE SEQUENCE</scope>
    <source>
        <strain evidence="1">NM73_A23</strain>
    </source>
</reference>
<gene>
    <name evidence="1" type="ORF">E5358_05140</name>
</gene>
<sequence>MKKILLSFAMMISVIMSARAMSYEQAREKALFLTDKMAYELDLTESQYEAAFEINLDYLMSVTTADDVYSEYWRRRNLDLSYILLDWQYRTFCGLEYFYRPLYWGSGYWHFRIFAHYPHHNFFYFSRPHFYTTYRGGHAWHRNGGRSWYHGRTFSGSHHRGMRAVFDSKRGHHSNGLHSRPNVSFGRGHSNRDVNHRKGSSGFNSQHNKGHRRDADRVRESSTRRTAGDVNRSSNRSSSNFTPSRSFSGSSSNRSVTSGSSNRSHGSSSGSRSGGSFSGGSRGSSNSSATRSSGGFGGNGGGHR</sequence>
<keyword evidence="2" id="KW-1185">Reference proteome</keyword>
<evidence type="ECO:0000313" key="1">
    <source>
        <dbReference type="EMBL" id="TGX83043.1"/>
    </source>
</evidence>
<protein>
    <submittedName>
        <fullName evidence="1">Uncharacterized protein</fullName>
    </submittedName>
</protein>
<name>A0AC61QRI7_9BACT</name>
<organism evidence="1 2">
    <name type="scientific">Palleniella muris</name>
    <dbReference type="NCBI Taxonomy" id="3038145"/>
    <lineage>
        <taxon>Bacteria</taxon>
        <taxon>Pseudomonadati</taxon>
        <taxon>Bacteroidota</taxon>
        <taxon>Bacteroidia</taxon>
        <taxon>Bacteroidales</taxon>
        <taxon>Prevotellaceae</taxon>
        <taxon>Palleniella</taxon>
    </lineage>
</organism>
<comment type="caution">
    <text evidence="1">The sequence shown here is derived from an EMBL/GenBank/DDBJ whole genome shotgun (WGS) entry which is preliminary data.</text>
</comment>
<proteinExistence type="predicted"/>
<accession>A0AC61QRI7</accession>
<dbReference type="Proteomes" id="UP000308886">
    <property type="component" value="Unassembled WGS sequence"/>
</dbReference>
<dbReference type="EMBL" id="SRZC01000006">
    <property type="protein sequence ID" value="TGX83043.1"/>
    <property type="molecule type" value="Genomic_DNA"/>
</dbReference>